<keyword evidence="6 8" id="KW-0503">Monooxygenase</keyword>
<comment type="caution">
    <text evidence="9">The sequence shown here is derived from an EMBL/GenBank/DDBJ whole genome shotgun (WGS) entry which is preliminary data.</text>
</comment>
<comment type="cofactor">
    <cofactor evidence="7">
        <name>heme</name>
        <dbReference type="ChEBI" id="CHEBI:30413"/>
    </cofactor>
</comment>
<keyword evidence="3 7" id="KW-0479">Metal-binding</keyword>
<keyword evidence="10" id="KW-1185">Reference proteome</keyword>
<evidence type="ECO:0000256" key="1">
    <source>
        <dbReference type="ARBA" id="ARBA00010617"/>
    </source>
</evidence>
<dbReference type="EMBL" id="AZST01001262">
    <property type="protein sequence ID" value="KEP46142.1"/>
    <property type="molecule type" value="Genomic_DNA"/>
</dbReference>
<dbReference type="GO" id="GO:0020037">
    <property type="term" value="F:heme binding"/>
    <property type="evidence" value="ECO:0007669"/>
    <property type="project" value="InterPro"/>
</dbReference>
<dbReference type="PANTHER" id="PTHR24291:SF50">
    <property type="entry name" value="BIFUNCTIONAL ALBAFLAVENONE MONOOXYGENASE_TERPENE SYNTHASE"/>
    <property type="match status" value="1"/>
</dbReference>
<dbReference type="InterPro" id="IPR050196">
    <property type="entry name" value="Cytochrome_P450_Monoox"/>
</dbReference>
<sequence>MTSVITSHKGAVAVVIGSALLIRLGYSWLWPKPIPGIPHNPITSIWGDIPAIIKADREDKMSFVEFLAHMARKHGVICQVLVGRQSLVIVSDRKEMERILTDAKIADQAKRVNMIFATIVPNSQISLPTNETWKRHRRLTGPSMSQRYLKRMSVRIAAGANDLARLWDAKIDIVGLSTFEAGLDIQLATIDNIVNITLGYPLGGVTSARNALPTGRIQESGGIANLPRSDTPPLYGVIHTMMKSVDRASKAAFPMLYAQIFSYTSPSWRKQYNMIRTFLDSAIAEARTRENTIGKDGSSLATDADCVLDMIVQREAREGTEKFEKGEILDELMMYVLGGQDTTAAALRWLVKYLPTDIEIQHRLHDEICSVFGQELNASEPLDFNLLDDPERVPVLEAVVAETLRCASVGSLVARDLLQDEIILGRVVPKGANLMFATALLSKDESEWGPDAHKWRPSRWLTPGGAFNRSAGPSFPFGLGQRACFGQRLSLLQLKTYLATLSRFFIFKPVQQEVNTWDAVEVITKQPKLCYVSLERWNASSKEESDMVI</sequence>
<dbReference type="Proteomes" id="UP000027456">
    <property type="component" value="Unassembled WGS sequence"/>
</dbReference>
<dbReference type="GO" id="GO:0016705">
    <property type="term" value="F:oxidoreductase activity, acting on paired donors, with incorporation or reduction of molecular oxygen"/>
    <property type="evidence" value="ECO:0007669"/>
    <property type="project" value="InterPro"/>
</dbReference>
<name>A0A074S7X4_9AGAM</name>
<dbReference type="PANTHER" id="PTHR24291">
    <property type="entry name" value="CYTOCHROME P450 FAMILY 4"/>
    <property type="match status" value="1"/>
</dbReference>
<organism evidence="9 10">
    <name type="scientific">Rhizoctonia solani 123E</name>
    <dbReference type="NCBI Taxonomy" id="1423351"/>
    <lineage>
        <taxon>Eukaryota</taxon>
        <taxon>Fungi</taxon>
        <taxon>Dikarya</taxon>
        <taxon>Basidiomycota</taxon>
        <taxon>Agaricomycotina</taxon>
        <taxon>Agaricomycetes</taxon>
        <taxon>Cantharellales</taxon>
        <taxon>Ceratobasidiaceae</taxon>
        <taxon>Rhizoctonia</taxon>
    </lineage>
</organism>
<evidence type="ECO:0000256" key="8">
    <source>
        <dbReference type="RuleBase" id="RU000461"/>
    </source>
</evidence>
<evidence type="ECO:0000256" key="2">
    <source>
        <dbReference type="ARBA" id="ARBA00022617"/>
    </source>
</evidence>
<evidence type="ECO:0000256" key="3">
    <source>
        <dbReference type="ARBA" id="ARBA00022723"/>
    </source>
</evidence>
<accession>A0A074S7X4</accession>
<evidence type="ECO:0000313" key="10">
    <source>
        <dbReference type="Proteomes" id="UP000027456"/>
    </source>
</evidence>
<feature type="binding site" description="axial binding residue" evidence="7">
    <location>
        <position position="484"/>
    </location>
    <ligand>
        <name>heme</name>
        <dbReference type="ChEBI" id="CHEBI:30413"/>
    </ligand>
    <ligandPart>
        <name>Fe</name>
        <dbReference type="ChEBI" id="CHEBI:18248"/>
    </ligandPart>
</feature>
<dbReference type="GO" id="GO:0005506">
    <property type="term" value="F:iron ion binding"/>
    <property type="evidence" value="ECO:0007669"/>
    <property type="project" value="InterPro"/>
</dbReference>
<gene>
    <name evidence="9" type="ORF">V565_216370</name>
</gene>
<dbReference type="OrthoDB" id="1470350at2759"/>
<keyword evidence="2 7" id="KW-0349">Heme</keyword>
<evidence type="ECO:0000256" key="4">
    <source>
        <dbReference type="ARBA" id="ARBA00023002"/>
    </source>
</evidence>
<evidence type="ECO:0000256" key="6">
    <source>
        <dbReference type="ARBA" id="ARBA00023033"/>
    </source>
</evidence>
<reference evidence="9 10" key="1">
    <citation type="submission" date="2013-12" db="EMBL/GenBank/DDBJ databases">
        <authorList>
            <person name="Cubeta M."/>
            <person name="Pakala S."/>
            <person name="Fedorova N."/>
            <person name="Thomas E."/>
            <person name="Dean R."/>
            <person name="Jabaji S."/>
            <person name="Neate S."/>
            <person name="Toda T."/>
            <person name="Tavantzis S."/>
            <person name="Vilgalys R."/>
            <person name="Bharathan N."/>
            <person name="Pakala S."/>
            <person name="Losada L.S."/>
            <person name="Zafar N."/>
            <person name="Nierman W."/>
        </authorList>
    </citation>
    <scope>NUCLEOTIDE SEQUENCE [LARGE SCALE GENOMIC DNA]</scope>
    <source>
        <strain evidence="9 10">123E</strain>
    </source>
</reference>
<keyword evidence="4 8" id="KW-0560">Oxidoreductase</keyword>
<proteinExistence type="inferred from homology"/>
<protein>
    <submittedName>
        <fullName evidence="9">Cytochrome P450 family protein</fullName>
    </submittedName>
</protein>
<dbReference type="InterPro" id="IPR002401">
    <property type="entry name" value="Cyt_P450_E_grp-I"/>
</dbReference>
<dbReference type="STRING" id="1423351.A0A074S7X4"/>
<comment type="similarity">
    <text evidence="1 8">Belongs to the cytochrome P450 family.</text>
</comment>
<dbReference type="AlphaFoldDB" id="A0A074S7X4"/>
<evidence type="ECO:0000313" key="9">
    <source>
        <dbReference type="EMBL" id="KEP46142.1"/>
    </source>
</evidence>
<dbReference type="GO" id="GO:0004497">
    <property type="term" value="F:monooxygenase activity"/>
    <property type="evidence" value="ECO:0007669"/>
    <property type="project" value="UniProtKB-KW"/>
</dbReference>
<dbReference type="PRINTS" id="PR00385">
    <property type="entry name" value="P450"/>
</dbReference>
<dbReference type="HOGENOM" id="CLU_025001_1_0_1"/>
<dbReference type="PRINTS" id="PR00463">
    <property type="entry name" value="EP450I"/>
</dbReference>
<dbReference type="Gene3D" id="1.10.630.10">
    <property type="entry name" value="Cytochrome P450"/>
    <property type="match status" value="1"/>
</dbReference>
<evidence type="ECO:0000256" key="7">
    <source>
        <dbReference type="PIRSR" id="PIRSR602401-1"/>
    </source>
</evidence>
<dbReference type="Pfam" id="PF00067">
    <property type="entry name" value="p450"/>
    <property type="match status" value="1"/>
</dbReference>
<keyword evidence="5 7" id="KW-0408">Iron</keyword>
<dbReference type="InterPro" id="IPR001128">
    <property type="entry name" value="Cyt_P450"/>
</dbReference>
<dbReference type="SUPFAM" id="SSF48264">
    <property type="entry name" value="Cytochrome P450"/>
    <property type="match status" value="1"/>
</dbReference>
<dbReference type="InterPro" id="IPR036396">
    <property type="entry name" value="Cyt_P450_sf"/>
</dbReference>
<dbReference type="PROSITE" id="PS00086">
    <property type="entry name" value="CYTOCHROME_P450"/>
    <property type="match status" value="1"/>
</dbReference>
<dbReference type="InterPro" id="IPR017972">
    <property type="entry name" value="Cyt_P450_CS"/>
</dbReference>
<evidence type="ECO:0000256" key="5">
    <source>
        <dbReference type="ARBA" id="ARBA00023004"/>
    </source>
</evidence>